<evidence type="ECO:0000256" key="17">
    <source>
        <dbReference type="RuleBase" id="RU003476"/>
    </source>
</evidence>
<dbReference type="Proteomes" id="UP000027192">
    <property type="component" value="Unassembled WGS sequence"/>
</dbReference>
<keyword evidence="8" id="KW-0460">Magnesium</keyword>
<dbReference type="Gene3D" id="3.90.79.10">
    <property type="entry name" value="Nucleoside Triphosphate Pyrophosphohydrolase"/>
    <property type="match status" value="1"/>
</dbReference>
<dbReference type="InterPro" id="IPR020476">
    <property type="entry name" value="Nudix_hydrolase"/>
</dbReference>
<keyword evidence="7 17" id="KW-0378">Hydrolase</keyword>
<keyword evidence="3" id="KW-0515">Mutator protein</keyword>
<keyword evidence="6" id="KW-0227">DNA damage</keyword>
<evidence type="ECO:0000259" key="18">
    <source>
        <dbReference type="PROSITE" id="PS51462"/>
    </source>
</evidence>
<comment type="cofactor">
    <cofactor evidence="1">
        <name>Mg(2+)</name>
        <dbReference type="ChEBI" id="CHEBI:18420"/>
    </cofactor>
</comment>
<evidence type="ECO:0000256" key="1">
    <source>
        <dbReference type="ARBA" id="ARBA00001946"/>
    </source>
</evidence>
<sequence>MQDVHDCVSFMLIRGEEILLEKRKLTKAVDPGLMAIPGGHVEAGETLEQALLREVEEELTVTPVRYFPLCTLYHPTLELQRLHYYVVTEWAGEITAQEAEAVIWTSLHETTPATIAADNIALAEYRRVILPMLNGAVPETQDTETK</sequence>
<evidence type="ECO:0000256" key="2">
    <source>
        <dbReference type="ARBA" id="ARBA00005582"/>
    </source>
</evidence>
<dbReference type="PANTHER" id="PTHR47707:SF1">
    <property type="entry name" value="NUDIX HYDROLASE FAMILY PROTEIN"/>
    <property type="match status" value="1"/>
</dbReference>
<dbReference type="InterPro" id="IPR000086">
    <property type="entry name" value="NUDIX_hydrolase_dom"/>
</dbReference>
<evidence type="ECO:0000256" key="10">
    <source>
        <dbReference type="ARBA" id="ARBA00035861"/>
    </source>
</evidence>
<accession>A0A066S0E1</accession>
<evidence type="ECO:0000256" key="12">
    <source>
        <dbReference type="ARBA" id="ARBA00038905"/>
    </source>
</evidence>
<dbReference type="GO" id="GO:0046872">
    <property type="term" value="F:metal ion binding"/>
    <property type="evidence" value="ECO:0007669"/>
    <property type="project" value="UniProtKB-KW"/>
</dbReference>
<dbReference type="GO" id="GO:0035539">
    <property type="term" value="F:8-oxo-7,8-dihydrodeoxyguanosine triphosphate pyrophosphatase activity"/>
    <property type="evidence" value="ECO:0007669"/>
    <property type="project" value="UniProtKB-EC"/>
</dbReference>
<dbReference type="InterPro" id="IPR047127">
    <property type="entry name" value="MutT-like"/>
</dbReference>
<feature type="domain" description="Nudix hydrolase" evidence="18">
    <location>
        <begin position="3"/>
        <end position="130"/>
    </location>
</feature>
<gene>
    <name evidence="19" type="ORF">EA58_00660</name>
</gene>
<comment type="caution">
    <text evidence="19">The sequence shown here is derived from an EMBL/GenBank/DDBJ whole genome shotgun (WGS) entry which is preliminary data.</text>
</comment>
<dbReference type="STRING" id="1654360.EA58_00660"/>
<dbReference type="PRINTS" id="PR00502">
    <property type="entry name" value="NUDIXFAMILY"/>
</dbReference>
<comment type="catalytic activity">
    <reaction evidence="11">
        <text>8-oxo-GTP + H2O = 8-oxo-GMP + diphosphate + H(+)</text>
        <dbReference type="Rhea" id="RHEA:67616"/>
        <dbReference type="ChEBI" id="CHEBI:15377"/>
        <dbReference type="ChEBI" id="CHEBI:15378"/>
        <dbReference type="ChEBI" id="CHEBI:33019"/>
        <dbReference type="ChEBI" id="CHEBI:143553"/>
        <dbReference type="ChEBI" id="CHEBI:145694"/>
    </reaction>
</comment>
<evidence type="ECO:0000256" key="15">
    <source>
        <dbReference type="ARBA" id="ARBA00041979"/>
    </source>
</evidence>
<evidence type="ECO:0000256" key="13">
    <source>
        <dbReference type="ARBA" id="ARBA00040794"/>
    </source>
</evidence>
<dbReference type="InterPro" id="IPR015797">
    <property type="entry name" value="NUDIX_hydrolase-like_dom_sf"/>
</dbReference>
<dbReference type="GO" id="GO:0008413">
    <property type="term" value="F:8-oxo-7,8-dihydroguanosine triphosphate pyrophosphatase activity"/>
    <property type="evidence" value="ECO:0007669"/>
    <property type="project" value="TreeGrafter"/>
</dbReference>
<dbReference type="OrthoDB" id="9787476at2"/>
<dbReference type="EC" id="3.6.1.55" evidence="12"/>
<evidence type="ECO:0000256" key="6">
    <source>
        <dbReference type="ARBA" id="ARBA00022763"/>
    </source>
</evidence>
<comment type="catalytic activity">
    <reaction evidence="10">
        <text>8-oxo-dGTP + H2O = 8-oxo-dGMP + diphosphate + H(+)</text>
        <dbReference type="Rhea" id="RHEA:31575"/>
        <dbReference type="ChEBI" id="CHEBI:15377"/>
        <dbReference type="ChEBI" id="CHEBI:15378"/>
        <dbReference type="ChEBI" id="CHEBI:33019"/>
        <dbReference type="ChEBI" id="CHEBI:63224"/>
        <dbReference type="ChEBI" id="CHEBI:77896"/>
        <dbReference type="EC" id="3.6.1.55"/>
    </reaction>
</comment>
<evidence type="ECO:0000256" key="14">
    <source>
        <dbReference type="ARBA" id="ARBA00041592"/>
    </source>
</evidence>
<evidence type="ECO:0000256" key="16">
    <source>
        <dbReference type="ARBA" id="ARBA00042798"/>
    </source>
</evidence>
<evidence type="ECO:0000256" key="8">
    <source>
        <dbReference type="ARBA" id="ARBA00022842"/>
    </source>
</evidence>
<protein>
    <recommendedName>
        <fullName evidence="13">8-oxo-dGTP diphosphatase</fullName>
        <ecNumber evidence="12">3.6.1.55</ecNumber>
    </recommendedName>
    <alternativeName>
        <fullName evidence="16">7,8-dihydro-8-oxoguanine-triphosphatase</fullName>
    </alternativeName>
    <alternativeName>
        <fullName evidence="15">Mutator protein MutT</fullName>
    </alternativeName>
    <alternativeName>
        <fullName evidence="14">dGTP pyrophosphohydrolase</fullName>
    </alternativeName>
</protein>
<evidence type="ECO:0000256" key="3">
    <source>
        <dbReference type="ARBA" id="ARBA00022457"/>
    </source>
</evidence>
<reference evidence="19 20" key="1">
    <citation type="submission" date="2014-04" db="EMBL/GenBank/DDBJ databases">
        <title>Draft genome sequence of Photobacterium halotolerans S2753: a solonamide, ngercheumicin and holomycin producer.</title>
        <authorList>
            <person name="Machado H.R."/>
            <person name="Gram L."/>
        </authorList>
    </citation>
    <scope>NUCLEOTIDE SEQUENCE [LARGE SCALE GENOMIC DNA]</scope>
    <source>
        <strain evidence="19 20">S2753</strain>
    </source>
</reference>
<keyword evidence="4" id="KW-0235">DNA replication</keyword>
<dbReference type="GO" id="GO:0044716">
    <property type="term" value="F:8-oxo-GDP phosphatase activity"/>
    <property type="evidence" value="ECO:0007669"/>
    <property type="project" value="TreeGrafter"/>
</dbReference>
<evidence type="ECO:0000313" key="20">
    <source>
        <dbReference type="Proteomes" id="UP000027192"/>
    </source>
</evidence>
<dbReference type="PROSITE" id="PS00893">
    <property type="entry name" value="NUDIX_BOX"/>
    <property type="match status" value="1"/>
</dbReference>
<name>A0A066S0E1_9GAMM</name>
<dbReference type="AlphaFoldDB" id="A0A066S0E1"/>
<proteinExistence type="inferred from homology"/>
<dbReference type="GO" id="GO:0006260">
    <property type="term" value="P:DNA replication"/>
    <property type="evidence" value="ECO:0007669"/>
    <property type="project" value="UniProtKB-KW"/>
</dbReference>
<dbReference type="PANTHER" id="PTHR47707">
    <property type="entry name" value="8-OXO-DGTP DIPHOSPHATASE"/>
    <property type="match status" value="1"/>
</dbReference>
<dbReference type="InterPro" id="IPR020084">
    <property type="entry name" value="NUDIX_hydrolase_CS"/>
</dbReference>
<keyword evidence="20" id="KW-1185">Reference proteome</keyword>
<dbReference type="GO" id="GO:0044715">
    <property type="term" value="F:8-oxo-dGDP phosphatase activity"/>
    <property type="evidence" value="ECO:0007669"/>
    <property type="project" value="TreeGrafter"/>
</dbReference>
<evidence type="ECO:0000256" key="9">
    <source>
        <dbReference type="ARBA" id="ARBA00023204"/>
    </source>
</evidence>
<dbReference type="GO" id="GO:0006281">
    <property type="term" value="P:DNA repair"/>
    <property type="evidence" value="ECO:0007669"/>
    <property type="project" value="UniProtKB-KW"/>
</dbReference>
<dbReference type="EMBL" id="JMIB01000002">
    <property type="protein sequence ID" value="KDM93412.1"/>
    <property type="molecule type" value="Genomic_DNA"/>
</dbReference>
<evidence type="ECO:0000256" key="7">
    <source>
        <dbReference type="ARBA" id="ARBA00022801"/>
    </source>
</evidence>
<organism evidence="19 20">
    <name type="scientific">Photobacterium galatheae</name>
    <dbReference type="NCBI Taxonomy" id="1654360"/>
    <lineage>
        <taxon>Bacteria</taxon>
        <taxon>Pseudomonadati</taxon>
        <taxon>Pseudomonadota</taxon>
        <taxon>Gammaproteobacteria</taxon>
        <taxon>Vibrionales</taxon>
        <taxon>Vibrionaceae</taxon>
        <taxon>Photobacterium</taxon>
    </lineage>
</organism>
<dbReference type="PROSITE" id="PS51462">
    <property type="entry name" value="NUDIX"/>
    <property type="match status" value="1"/>
</dbReference>
<evidence type="ECO:0000256" key="4">
    <source>
        <dbReference type="ARBA" id="ARBA00022705"/>
    </source>
</evidence>
<keyword evidence="5" id="KW-0479">Metal-binding</keyword>
<keyword evidence="9" id="KW-0234">DNA repair</keyword>
<dbReference type="RefSeq" id="WP_051641809.1">
    <property type="nucleotide sequence ID" value="NZ_JAGSGC010000001.1"/>
</dbReference>
<comment type="similarity">
    <text evidence="2 17">Belongs to the Nudix hydrolase family.</text>
</comment>
<evidence type="ECO:0000313" key="19">
    <source>
        <dbReference type="EMBL" id="KDM93412.1"/>
    </source>
</evidence>
<dbReference type="Pfam" id="PF00293">
    <property type="entry name" value="NUDIX"/>
    <property type="match status" value="1"/>
</dbReference>
<evidence type="ECO:0000256" key="11">
    <source>
        <dbReference type="ARBA" id="ARBA00036904"/>
    </source>
</evidence>
<evidence type="ECO:0000256" key="5">
    <source>
        <dbReference type="ARBA" id="ARBA00022723"/>
    </source>
</evidence>
<dbReference type="SUPFAM" id="SSF55811">
    <property type="entry name" value="Nudix"/>
    <property type="match status" value="1"/>
</dbReference>